<evidence type="ECO:0000256" key="5">
    <source>
        <dbReference type="ARBA" id="ARBA00022727"/>
    </source>
</evidence>
<evidence type="ECO:0000256" key="7">
    <source>
        <dbReference type="ARBA" id="ARBA00022777"/>
    </source>
</evidence>
<dbReference type="InterPro" id="IPR018095">
    <property type="entry name" value="Thymidylate_kin_CS"/>
</dbReference>
<evidence type="ECO:0000256" key="8">
    <source>
        <dbReference type="ARBA" id="ARBA00022840"/>
    </source>
</evidence>
<evidence type="ECO:0000259" key="12">
    <source>
        <dbReference type="Pfam" id="PF02223"/>
    </source>
</evidence>
<evidence type="ECO:0000313" key="14">
    <source>
        <dbReference type="Proteomes" id="UP000613512"/>
    </source>
</evidence>
<protein>
    <recommendedName>
        <fullName evidence="3 11">Thymidylate kinase</fullName>
        <ecNumber evidence="2 11">2.7.4.9</ecNumber>
    </recommendedName>
    <alternativeName>
        <fullName evidence="11">dTMP kinase</fullName>
    </alternativeName>
</protein>
<dbReference type="Proteomes" id="UP000613512">
    <property type="component" value="Unassembled WGS sequence"/>
</dbReference>
<dbReference type="InterPro" id="IPR027417">
    <property type="entry name" value="P-loop_NTPase"/>
</dbReference>
<gene>
    <name evidence="11 13" type="primary">tmk</name>
    <name evidence="13" type="ORF">GCM10008025_13270</name>
</gene>
<name>A0A916RU96_9BACI</name>
<reference evidence="13" key="2">
    <citation type="submission" date="2020-09" db="EMBL/GenBank/DDBJ databases">
        <authorList>
            <person name="Sun Q."/>
            <person name="Zhou Y."/>
        </authorList>
    </citation>
    <scope>NUCLEOTIDE SEQUENCE</scope>
    <source>
        <strain evidence="13">CGMCC 1.12408</strain>
    </source>
</reference>
<dbReference type="GO" id="GO:0006227">
    <property type="term" value="P:dUDP biosynthetic process"/>
    <property type="evidence" value="ECO:0007669"/>
    <property type="project" value="TreeGrafter"/>
</dbReference>
<keyword evidence="7 11" id="KW-0418">Kinase</keyword>
<dbReference type="RefSeq" id="WP_188383890.1">
    <property type="nucleotide sequence ID" value="NZ_BMEY01000005.1"/>
</dbReference>
<dbReference type="CDD" id="cd01672">
    <property type="entry name" value="TMPK"/>
    <property type="match status" value="1"/>
</dbReference>
<accession>A0A916RU96</accession>
<sequence>MTGYFITFEGGEGAGKTSILHSIASKLKEKGYDIVTTREPGGIRISEQIRNIILNPLHTEMDARTEALLYAAARRQHLVEKVFPALEQGKIVLCDRFIDSSLAYQGYARELGIDEVFTINQFAIQNSMPDLTLFFDIKPEKGLARIAANEDRERNRLDLEKLNFHEKVYEAYQILVQRFPERIQVINADQTLKQVEEDSLSLITQFLNTIE</sequence>
<keyword evidence="5 11" id="KW-0545">Nucleotide biosynthesis</keyword>
<evidence type="ECO:0000256" key="2">
    <source>
        <dbReference type="ARBA" id="ARBA00012980"/>
    </source>
</evidence>
<evidence type="ECO:0000256" key="4">
    <source>
        <dbReference type="ARBA" id="ARBA00022679"/>
    </source>
</evidence>
<dbReference type="EMBL" id="BMEY01000005">
    <property type="protein sequence ID" value="GGA70751.1"/>
    <property type="molecule type" value="Genomic_DNA"/>
</dbReference>
<dbReference type="GO" id="GO:0004798">
    <property type="term" value="F:dTMP kinase activity"/>
    <property type="evidence" value="ECO:0007669"/>
    <property type="project" value="UniProtKB-UniRule"/>
</dbReference>
<comment type="catalytic activity">
    <reaction evidence="9 11">
        <text>dTMP + ATP = dTDP + ADP</text>
        <dbReference type="Rhea" id="RHEA:13517"/>
        <dbReference type="ChEBI" id="CHEBI:30616"/>
        <dbReference type="ChEBI" id="CHEBI:58369"/>
        <dbReference type="ChEBI" id="CHEBI:63528"/>
        <dbReference type="ChEBI" id="CHEBI:456216"/>
        <dbReference type="EC" id="2.7.4.9"/>
    </reaction>
</comment>
<evidence type="ECO:0000256" key="11">
    <source>
        <dbReference type="HAMAP-Rule" id="MF_00165"/>
    </source>
</evidence>
<comment type="caution">
    <text evidence="13">The sequence shown here is derived from an EMBL/GenBank/DDBJ whole genome shotgun (WGS) entry which is preliminary data.</text>
</comment>
<evidence type="ECO:0000256" key="9">
    <source>
        <dbReference type="ARBA" id="ARBA00048743"/>
    </source>
</evidence>
<dbReference type="NCBIfam" id="TIGR00041">
    <property type="entry name" value="DTMP_kinase"/>
    <property type="match status" value="1"/>
</dbReference>
<dbReference type="Pfam" id="PF02223">
    <property type="entry name" value="Thymidylate_kin"/>
    <property type="match status" value="1"/>
</dbReference>
<reference evidence="13" key="1">
    <citation type="journal article" date="2014" name="Int. J. Syst. Evol. Microbiol.">
        <title>Complete genome sequence of Corynebacterium casei LMG S-19264T (=DSM 44701T), isolated from a smear-ripened cheese.</title>
        <authorList>
            <consortium name="US DOE Joint Genome Institute (JGI-PGF)"/>
            <person name="Walter F."/>
            <person name="Albersmeier A."/>
            <person name="Kalinowski J."/>
            <person name="Ruckert C."/>
        </authorList>
    </citation>
    <scope>NUCLEOTIDE SEQUENCE</scope>
    <source>
        <strain evidence="13">CGMCC 1.12408</strain>
    </source>
</reference>
<keyword evidence="8 11" id="KW-0067">ATP-binding</keyword>
<dbReference type="HAMAP" id="MF_00165">
    <property type="entry name" value="Thymidylate_kinase"/>
    <property type="match status" value="1"/>
</dbReference>
<dbReference type="PROSITE" id="PS01331">
    <property type="entry name" value="THYMIDYLATE_KINASE"/>
    <property type="match status" value="1"/>
</dbReference>
<dbReference type="PANTHER" id="PTHR10344">
    <property type="entry name" value="THYMIDYLATE KINASE"/>
    <property type="match status" value="1"/>
</dbReference>
<feature type="binding site" evidence="11">
    <location>
        <begin position="10"/>
        <end position="17"/>
    </location>
    <ligand>
        <name>ATP</name>
        <dbReference type="ChEBI" id="CHEBI:30616"/>
    </ligand>
</feature>
<organism evidence="13 14">
    <name type="scientific">Ornithinibacillus halotolerans</name>
    <dbReference type="NCBI Taxonomy" id="1274357"/>
    <lineage>
        <taxon>Bacteria</taxon>
        <taxon>Bacillati</taxon>
        <taxon>Bacillota</taxon>
        <taxon>Bacilli</taxon>
        <taxon>Bacillales</taxon>
        <taxon>Bacillaceae</taxon>
        <taxon>Ornithinibacillus</taxon>
    </lineage>
</organism>
<keyword evidence="14" id="KW-1185">Reference proteome</keyword>
<keyword evidence="4 11" id="KW-0808">Transferase</keyword>
<dbReference type="AlphaFoldDB" id="A0A916RU96"/>
<dbReference type="InterPro" id="IPR018094">
    <property type="entry name" value="Thymidylate_kinase"/>
</dbReference>
<dbReference type="SUPFAM" id="SSF52540">
    <property type="entry name" value="P-loop containing nucleoside triphosphate hydrolases"/>
    <property type="match status" value="1"/>
</dbReference>
<evidence type="ECO:0000256" key="3">
    <source>
        <dbReference type="ARBA" id="ARBA00017144"/>
    </source>
</evidence>
<dbReference type="GO" id="GO:0005829">
    <property type="term" value="C:cytosol"/>
    <property type="evidence" value="ECO:0007669"/>
    <property type="project" value="TreeGrafter"/>
</dbReference>
<dbReference type="FunFam" id="3.40.50.300:FF:000225">
    <property type="entry name" value="Thymidylate kinase"/>
    <property type="match status" value="1"/>
</dbReference>
<dbReference type="GO" id="GO:0006235">
    <property type="term" value="P:dTTP biosynthetic process"/>
    <property type="evidence" value="ECO:0007669"/>
    <property type="project" value="UniProtKB-UniRule"/>
</dbReference>
<dbReference type="GO" id="GO:0006233">
    <property type="term" value="P:dTDP biosynthetic process"/>
    <property type="evidence" value="ECO:0007669"/>
    <property type="project" value="InterPro"/>
</dbReference>
<dbReference type="EC" id="2.7.4.9" evidence="2 11"/>
<proteinExistence type="inferred from homology"/>
<comment type="function">
    <text evidence="10 11">Phosphorylation of dTMP to form dTDP in both de novo and salvage pathways of dTTP synthesis.</text>
</comment>
<evidence type="ECO:0000256" key="6">
    <source>
        <dbReference type="ARBA" id="ARBA00022741"/>
    </source>
</evidence>
<keyword evidence="6 11" id="KW-0547">Nucleotide-binding</keyword>
<dbReference type="GO" id="GO:0005524">
    <property type="term" value="F:ATP binding"/>
    <property type="evidence" value="ECO:0007669"/>
    <property type="project" value="UniProtKB-UniRule"/>
</dbReference>
<evidence type="ECO:0000256" key="10">
    <source>
        <dbReference type="ARBA" id="ARBA00057735"/>
    </source>
</evidence>
<dbReference type="InterPro" id="IPR039430">
    <property type="entry name" value="Thymidylate_kin-like_dom"/>
</dbReference>
<dbReference type="Gene3D" id="3.40.50.300">
    <property type="entry name" value="P-loop containing nucleotide triphosphate hydrolases"/>
    <property type="match status" value="1"/>
</dbReference>
<comment type="similarity">
    <text evidence="1 11">Belongs to the thymidylate kinase family.</text>
</comment>
<dbReference type="PANTHER" id="PTHR10344:SF4">
    <property type="entry name" value="UMP-CMP KINASE 2, MITOCHONDRIAL"/>
    <property type="match status" value="1"/>
</dbReference>
<evidence type="ECO:0000256" key="1">
    <source>
        <dbReference type="ARBA" id="ARBA00009776"/>
    </source>
</evidence>
<evidence type="ECO:0000313" key="13">
    <source>
        <dbReference type="EMBL" id="GGA70751.1"/>
    </source>
</evidence>
<feature type="domain" description="Thymidylate kinase-like" evidence="12">
    <location>
        <begin position="8"/>
        <end position="198"/>
    </location>
</feature>